<dbReference type="InterPro" id="IPR033706">
    <property type="entry name" value="Met_synthase_B12-bd"/>
</dbReference>
<evidence type="ECO:0000256" key="22">
    <source>
        <dbReference type="PIRSR" id="PIRSR000381-1"/>
    </source>
</evidence>
<feature type="domain" description="B12-binding" evidence="28">
    <location>
        <begin position="771"/>
        <end position="906"/>
    </location>
</feature>
<evidence type="ECO:0000256" key="19">
    <source>
        <dbReference type="ARBA" id="ARBA00031040"/>
    </source>
</evidence>
<keyword evidence="15 21" id="KW-0862">Zinc</keyword>
<dbReference type="GO" id="GO:0005829">
    <property type="term" value="C:cytosol"/>
    <property type="evidence" value="ECO:0007669"/>
    <property type="project" value="TreeGrafter"/>
</dbReference>
<gene>
    <name evidence="30" type="primary">metH</name>
    <name evidence="30" type="ORF">D8S82_28340</name>
</gene>
<feature type="domain" description="AdoMet activation" evidence="27">
    <location>
        <begin position="921"/>
        <end position="1254"/>
    </location>
</feature>
<keyword evidence="9 21" id="KW-0028">Amino-acid biosynthesis</keyword>
<dbReference type="GO" id="GO:0008270">
    <property type="term" value="F:zinc ion binding"/>
    <property type="evidence" value="ECO:0007669"/>
    <property type="project" value="UniProtKB-UniRule"/>
</dbReference>
<evidence type="ECO:0000256" key="12">
    <source>
        <dbReference type="ARBA" id="ARBA00022691"/>
    </source>
</evidence>
<evidence type="ECO:0000259" key="26">
    <source>
        <dbReference type="PROSITE" id="PS50972"/>
    </source>
</evidence>
<keyword evidence="16 21" id="KW-0486">Methionine biosynthesis</keyword>
<keyword evidence="11 21" id="KW-0808">Transferase</keyword>
<feature type="binding site" evidence="23">
    <location>
        <position position="829"/>
    </location>
    <ligand>
        <name>methylcob(III)alamin</name>
        <dbReference type="ChEBI" id="CHEBI:28115"/>
    </ligand>
</feature>
<comment type="domain">
    <text evidence="21">Modular enzyme with four functionally distinct domains. The isolated Hcy-binding domain catalyzes methyl transfer from free methylcobalamin to homocysteine. The Hcy-binding domain in association with the pterin-binding domain catalyzes the methylation of cob(I)alamin by methyltetrahydrofolate and the methylation of homocysteine. The B12-binding domain binds the cofactor. The AdoMet activation domain binds S-adenosyl-L-methionine. Under aerobic conditions cob(I)alamin can be converted to inactive cob(II)alamin. Reductive methylation by S-adenosyl-L-methionine and flavodoxin regenerates methylcobalamin.</text>
</comment>
<dbReference type="InterPro" id="IPR050554">
    <property type="entry name" value="Met_Synthase/Corrinoid"/>
</dbReference>
<dbReference type="Gene3D" id="3.20.20.20">
    <property type="entry name" value="Dihydropteroate synthase-like"/>
    <property type="match status" value="1"/>
</dbReference>
<evidence type="ECO:0000313" key="31">
    <source>
        <dbReference type="Proteomes" id="UP000315759"/>
    </source>
</evidence>
<dbReference type="EMBL" id="VIFX01000050">
    <property type="protein sequence ID" value="TQR83153.1"/>
    <property type="molecule type" value="Genomic_DNA"/>
</dbReference>
<dbReference type="PROSITE" id="PS51332">
    <property type="entry name" value="B12_BINDING"/>
    <property type="match status" value="1"/>
</dbReference>
<comment type="cofactor">
    <cofactor evidence="2 21 24">
        <name>Zn(2+)</name>
        <dbReference type="ChEBI" id="CHEBI:29105"/>
    </cofactor>
</comment>
<dbReference type="Gene3D" id="3.10.196.10">
    <property type="entry name" value="Vitamin B12-dependent methionine synthase, activation domain"/>
    <property type="match status" value="1"/>
</dbReference>
<dbReference type="InterPro" id="IPR037010">
    <property type="entry name" value="VitB12-dep_Met_synth_activ_sf"/>
</dbReference>
<dbReference type="Pfam" id="PF00809">
    <property type="entry name" value="Pterin_bind"/>
    <property type="match status" value="1"/>
</dbReference>
<evidence type="ECO:0000256" key="15">
    <source>
        <dbReference type="ARBA" id="ARBA00022833"/>
    </source>
</evidence>
<dbReference type="InterPro" id="IPR011005">
    <property type="entry name" value="Dihydropteroate_synth-like_sf"/>
</dbReference>
<dbReference type="Gene3D" id="3.20.20.330">
    <property type="entry name" value="Homocysteine-binding-like domain"/>
    <property type="match status" value="1"/>
</dbReference>
<evidence type="ECO:0000256" key="6">
    <source>
        <dbReference type="ARBA" id="ARBA00012032"/>
    </source>
</evidence>
<accession>A0A544VT43</accession>
<dbReference type="PANTHER" id="PTHR45833:SF1">
    <property type="entry name" value="METHIONINE SYNTHASE"/>
    <property type="match status" value="1"/>
</dbReference>
<dbReference type="InterPro" id="IPR011822">
    <property type="entry name" value="MetH"/>
</dbReference>
<dbReference type="Pfam" id="PF02607">
    <property type="entry name" value="B12-binding_2"/>
    <property type="match status" value="1"/>
</dbReference>
<dbReference type="Pfam" id="PF02965">
    <property type="entry name" value="Met_synt_B12"/>
    <property type="match status" value="1"/>
</dbReference>
<comment type="catalytic activity">
    <reaction evidence="1 21">
        <text>(6S)-5-methyl-5,6,7,8-tetrahydrofolate + L-homocysteine = (6S)-5,6,7,8-tetrahydrofolate + L-methionine</text>
        <dbReference type="Rhea" id="RHEA:11172"/>
        <dbReference type="ChEBI" id="CHEBI:18608"/>
        <dbReference type="ChEBI" id="CHEBI:57453"/>
        <dbReference type="ChEBI" id="CHEBI:57844"/>
        <dbReference type="ChEBI" id="CHEBI:58199"/>
        <dbReference type="EC" id="2.1.1.13"/>
    </reaction>
</comment>
<dbReference type="InterPro" id="IPR036589">
    <property type="entry name" value="HCY_dom_sf"/>
</dbReference>
<feature type="domain" description="B12-binding N-terminal" evidence="29">
    <location>
        <begin position="663"/>
        <end position="761"/>
    </location>
</feature>
<evidence type="ECO:0000256" key="10">
    <source>
        <dbReference type="ARBA" id="ARBA00022628"/>
    </source>
</evidence>
<feature type="binding site" evidence="23">
    <location>
        <position position="885"/>
    </location>
    <ligand>
        <name>methylcob(III)alamin</name>
        <dbReference type="ChEBI" id="CHEBI:28115"/>
    </ligand>
</feature>
<dbReference type="UniPathway" id="UPA00051">
    <property type="reaction ID" value="UER00081"/>
</dbReference>
<dbReference type="AlphaFoldDB" id="A0A544VT43"/>
<organism evidence="30 31">
    <name type="scientific">Mycolicibacterium hodleri</name>
    <dbReference type="NCBI Taxonomy" id="49897"/>
    <lineage>
        <taxon>Bacteria</taxon>
        <taxon>Bacillati</taxon>
        <taxon>Actinomycetota</taxon>
        <taxon>Actinomycetes</taxon>
        <taxon>Mycobacteriales</taxon>
        <taxon>Mycobacteriaceae</taxon>
        <taxon>Mycolicibacterium</taxon>
    </lineage>
</organism>
<dbReference type="PIRSF" id="PIRSF000381">
    <property type="entry name" value="MetH"/>
    <property type="match status" value="1"/>
</dbReference>
<dbReference type="FunFam" id="1.10.1240.10:FF:000001">
    <property type="entry name" value="Methionine synthase"/>
    <property type="match status" value="1"/>
</dbReference>
<dbReference type="InterPro" id="IPR000489">
    <property type="entry name" value="Pterin-binding_dom"/>
</dbReference>
<comment type="cofactor">
    <cofactor evidence="3 21 22">
        <name>methylcob(III)alamin</name>
        <dbReference type="ChEBI" id="CHEBI:28115"/>
    </cofactor>
</comment>
<evidence type="ECO:0000256" key="9">
    <source>
        <dbReference type="ARBA" id="ARBA00022605"/>
    </source>
</evidence>
<keyword evidence="17 21" id="KW-0170">Cobalt</keyword>
<dbReference type="Proteomes" id="UP000315759">
    <property type="component" value="Unassembled WGS sequence"/>
</dbReference>
<dbReference type="PROSITE" id="PS50974">
    <property type="entry name" value="ADOMET_ACTIVATION"/>
    <property type="match status" value="1"/>
</dbReference>
<keyword evidence="8 21" id="KW-0489">Methyltransferase</keyword>
<feature type="binding site" evidence="22 24">
    <location>
        <position position="325"/>
    </location>
    <ligand>
        <name>Zn(2+)</name>
        <dbReference type="ChEBI" id="CHEBI:29105"/>
    </ligand>
</feature>
<dbReference type="CDD" id="cd02069">
    <property type="entry name" value="methionine_synthase_B12_BD"/>
    <property type="match status" value="1"/>
</dbReference>
<feature type="binding site" description="axial binding residue" evidence="22">
    <location>
        <position position="784"/>
    </location>
    <ligand>
        <name>methylcob(III)alamin</name>
        <dbReference type="ChEBI" id="CHEBI:28115"/>
    </ligand>
    <ligandPart>
        <name>Co</name>
        <dbReference type="ChEBI" id="CHEBI:27638"/>
    </ligandPart>
</feature>
<keyword evidence="14" id="KW-0677">Repeat</keyword>
<dbReference type="FunFam" id="3.40.50.280:FF:000001">
    <property type="entry name" value="Methionine synthase"/>
    <property type="match status" value="1"/>
</dbReference>
<feature type="binding site" evidence="22 24">
    <location>
        <position position="262"/>
    </location>
    <ligand>
        <name>Zn(2+)</name>
        <dbReference type="ChEBI" id="CHEBI:29105"/>
    </ligand>
</feature>
<dbReference type="CDD" id="cd00740">
    <property type="entry name" value="MeTr"/>
    <property type="match status" value="1"/>
</dbReference>
<evidence type="ECO:0000256" key="21">
    <source>
        <dbReference type="PIRNR" id="PIRNR000381"/>
    </source>
</evidence>
<feature type="domain" description="Hcy-binding" evidence="25">
    <location>
        <begin position="22"/>
        <end position="340"/>
    </location>
</feature>
<dbReference type="SUPFAM" id="SSF56507">
    <property type="entry name" value="Methionine synthase activation domain-like"/>
    <property type="match status" value="1"/>
</dbReference>
<evidence type="ECO:0000259" key="28">
    <source>
        <dbReference type="PROSITE" id="PS51332"/>
    </source>
</evidence>
<evidence type="ECO:0000313" key="30">
    <source>
        <dbReference type="EMBL" id="TQR83153.1"/>
    </source>
</evidence>
<dbReference type="PROSITE" id="PS50972">
    <property type="entry name" value="PTERIN_BINDING"/>
    <property type="match status" value="1"/>
</dbReference>
<evidence type="ECO:0000256" key="11">
    <source>
        <dbReference type="ARBA" id="ARBA00022679"/>
    </source>
</evidence>
<dbReference type="SUPFAM" id="SSF82282">
    <property type="entry name" value="Homocysteine S-methyltransferase"/>
    <property type="match status" value="1"/>
</dbReference>
<keyword evidence="31" id="KW-1185">Reference proteome</keyword>
<feature type="binding site" evidence="22 24">
    <location>
        <position position="326"/>
    </location>
    <ligand>
        <name>Zn(2+)</name>
        <dbReference type="ChEBI" id="CHEBI:29105"/>
    </ligand>
</feature>
<dbReference type="SUPFAM" id="SSF52242">
    <property type="entry name" value="Cobalamin (vitamin B12)-binding domain"/>
    <property type="match status" value="1"/>
</dbReference>
<name>A0A544VT43_9MYCO</name>
<dbReference type="PROSITE" id="PS50970">
    <property type="entry name" value="HCY"/>
    <property type="match status" value="1"/>
</dbReference>
<evidence type="ECO:0000259" key="27">
    <source>
        <dbReference type="PROSITE" id="PS50974"/>
    </source>
</evidence>
<dbReference type="GO" id="GO:0050667">
    <property type="term" value="P:homocysteine metabolic process"/>
    <property type="evidence" value="ECO:0007669"/>
    <property type="project" value="TreeGrafter"/>
</dbReference>
<dbReference type="SUPFAM" id="SSF51717">
    <property type="entry name" value="Dihydropteroate synthetase-like"/>
    <property type="match status" value="1"/>
</dbReference>
<evidence type="ECO:0000256" key="7">
    <source>
        <dbReference type="ARBA" id="ARBA00013998"/>
    </source>
</evidence>
<dbReference type="GO" id="GO:0046653">
    <property type="term" value="P:tetrahydrofolate metabolic process"/>
    <property type="evidence" value="ECO:0007669"/>
    <property type="project" value="TreeGrafter"/>
</dbReference>
<comment type="similarity">
    <text evidence="5">Belongs to the vitamin-B12 dependent methionine synthase family.</text>
</comment>
<dbReference type="Pfam" id="PF02574">
    <property type="entry name" value="S-methyl_trans"/>
    <property type="match status" value="1"/>
</dbReference>
<feature type="binding site" evidence="23">
    <location>
        <position position="1161"/>
    </location>
    <ligand>
        <name>S-adenosyl-L-methionine</name>
        <dbReference type="ChEBI" id="CHEBI:59789"/>
    </ligand>
</feature>
<evidence type="ECO:0000256" key="18">
    <source>
        <dbReference type="ARBA" id="ARBA00025552"/>
    </source>
</evidence>
<dbReference type="InterPro" id="IPR003726">
    <property type="entry name" value="HCY_dom"/>
</dbReference>
<evidence type="ECO:0000256" key="16">
    <source>
        <dbReference type="ARBA" id="ARBA00023167"/>
    </source>
</evidence>
<dbReference type="FunFam" id="3.20.20.20:FF:000002">
    <property type="entry name" value="Methionine synthase"/>
    <property type="match status" value="1"/>
</dbReference>
<dbReference type="GO" id="GO:0031419">
    <property type="term" value="F:cobalamin binding"/>
    <property type="evidence" value="ECO:0007669"/>
    <property type="project" value="UniProtKB-UniRule"/>
</dbReference>
<evidence type="ECO:0000256" key="3">
    <source>
        <dbReference type="ARBA" id="ARBA00001956"/>
    </source>
</evidence>
<dbReference type="SMART" id="SM01018">
    <property type="entry name" value="B12-binding_2"/>
    <property type="match status" value="1"/>
</dbReference>
<dbReference type="Gene3D" id="3.40.50.280">
    <property type="entry name" value="Cobalamin-binding domain"/>
    <property type="match status" value="1"/>
</dbReference>
<sequence>MDATDTGTAPDNFEPNIRPDCTDVLTAALRERIMVIDGAMGTAIQRDRPDEAGYRGDRFTEWPSALQGNNDLLTLTQPQIIEGIHREYLEAGADILETNTFNANAVSLSDYDMADLSYELNYAGAALARKAADEFSTPDKPRYVAGAIGPTTRTASISPDVNDPGARNVSYDQLVAAYLEAANGLVDGGSDLLIVETIFDSLNAKAAVFAVETLFEERGRRWPLIISGTITDASGRTLSGQVTEAFWNAIRHARPLAVGLNCALGAPEMRPYIAEVARIADTFVSCYPNAGLPNAFGEYDESPEAQAGYIAEFAEAGLVNLVGGCCGTTPEHIAEIAKVVEGKPQRELPEIPVATRLSGLEPLNITENSLFVNIGERTNITGSARFRNLIKAEDYDTALSVALQQVEVGAQVIDVNMDEGMIDGVAAMDRFTKLIAAEPDISRVPVMIDSSKWEVIEAGLKNVQGKPIVNSISMKEGEEKFVREARLCRKYGAAVVVMAFDEQGQADNLERRKEICGRAYRILTEEVGFPAEDIIFDPNCFALATGIEEHATYGIDFIEACSWIKENLPGVHISGGISNVSFSFRGNNPVREAIHAVFLFHAIKAGLDMGIVNAGALVPYDSIDPELRDRIEDVVLNRREDAAERLLEIAERFNSSEKADDPVAAEWRSLPVRERITHALVKGIDANVDADTEELRAEIEAAGGRPIEVIEGPLMDGMNVVGDLFGAGKMFLPQVVKSARVMKKAVAYLLPFIEAEKAQPLPGATAKKDTNGTIIMATVKGDVHDIGKNIVGVVLQCNNYEVIDLGVMVPAQKILDAAKEHDADIIGLSGLITPSLDEMVNFAVEMERQGLTIPLLIGGATTSRAHTAVKVAPRRKGPVVWVKDASRSVPVAAALLDDKQRPALLEATEKDYAALRERHAQKSERKMLTLEKARANRTPVEWEGYTPPVPAQGTGVREFLDYDFAELREYIDWQPFFNAWEMKGRFPDILNNPVSGETARKLYEDAQEMLDTMIKERWLTANGVIGFFPANAVGDDVEVYTDDTRTEVLTTLRNLRQQGEHRDGIPNRSLGDFIAPKETGLADYVGAFAVTTGLGIRDKIDEFKAANDDYNAILLESLADRLAEAFAERMHQRVRKEFWGFQPDEQLDNEDLIGEKYVGIRPAPGYPACPEHTEKATLWDLMDVKERTGIELTESMAMWPGAAVSGWYFSHPQSQYFVVGRISQDQVADYAKRKGWTLKEAERWLAPNLGYNPED</sequence>
<feature type="binding site" evidence="23">
    <location>
        <position position="833"/>
    </location>
    <ligand>
        <name>methylcob(III)alamin</name>
        <dbReference type="ChEBI" id="CHEBI:28115"/>
    </ligand>
</feature>
<evidence type="ECO:0000256" key="20">
    <source>
        <dbReference type="NCBIfam" id="TIGR02082"/>
    </source>
</evidence>
<dbReference type="Gene3D" id="1.10.288.10">
    <property type="entry name" value="Cobalamin-dependent Methionine Synthase, domain 2"/>
    <property type="match status" value="1"/>
</dbReference>
<protein>
    <recommendedName>
        <fullName evidence="7 20">Methionine synthase</fullName>
        <ecNumber evidence="6 20">2.1.1.13</ecNumber>
    </recommendedName>
    <alternativeName>
        <fullName evidence="19 21">5-methyltetrahydrofolate--homocysteine methyltransferase</fullName>
    </alternativeName>
</protein>
<keyword evidence="12 21" id="KW-0949">S-adenosyl-L-methionine</keyword>
<feature type="binding site" evidence="23">
    <location>
        <begin position="781"/>
        <end position="785"/>
    </location>
    <ligand>
        <name>methylcob(III)alamin</name>
        <dbReference type="ChEBI" id="CHEBI:28115"/>
    </ligand>
</feature>
<feature type="binding site" evidence="23">
    <location>
        <position position="972"/>
    </location>
    <ligand>
        <name>S-adenosyl-L-methionine</name>
        <dbReference type="ChEBI" id="CHEBI:59789"/>
    </ligand>
</feature>
<comment type="caution">
    <text evidence="30">The sequence shown here is derived from an EMBL/GenBank/DDBJ whole genome shotgun (WGS) entry which is preliminary data.</text>
</comment>
<dbReference type="Pfam" id="PF02310">
    <property type="entry name" value="B12-binding"/>
    <property type="match status" value="1"/>
</dbReference>
<evidence type="ECO:0000256" key="23">
    <source>
        <dbReference type="PIRSR" id="PIRSR000381-2"/>
    </source>
</evidence>
<keyword evidence="13 21" id="KW-0479">Metal-binding</keyword>
<evidence type="ECO:0000256" key="13">
    <source>
        <dbReference type="ARBA" id="ARBA00022723"/>
    </source>
</evidence>
<evidence type="ECO:0000256" key="17">
    <source>
        <dbReference type="ARBA" id="ARBA00023285"/>
    </source>
</evidence>
<dbReference type="InterPro" id="IPR006158">
    <property type="entry name" value="Cobalamin-bd"/>
</dbReference>
<dbReference type="Gene3D" id="1.10.1240.10">
    <property type="entry name" value="Methionine synthase domain"/>
    <property type="match status" value="1"/>
</dbReference>
<dbReference type="GO" id="GO:0008705">
    <property type="term" value="F:methionine synthase activity"/>
    <property type="evidence" value="ECO:0007669"/>
    <property type="project" value="UniProtKB-UniRule"/>
</dbReference>
<comment type="function">
    <text evidence="18 21">Catalyzes the transfer of a methyl group from methyl-cobalamin to homocysteine, yielding enzyme-bound cob(I)alamin and methionine. Subsequently, remethylates the cofactor using methyltetrahydrofolate.</text>
</comment>
<evidence type="ECO:0000259" key="25">
    <source>
        <dbReference type="PROSITE" id="PS50970"/>
    </source>
</evidence>
<evidence type="ECO:0000259" key="29">
    <source>
        <dbReference type="PROSITE" id="PS51337"/>
    </source>
</evidence>
<evidence type="ECO:0000256" key="5">
    <source>
        <dbReference type="ARBA" id="ARBA00010398"/>
    </source>
</evidence>
<keyword evidence="10 21" id="KW-0846">Cobalamin</keyword>
<feature type="binding site" evidence="23">
    <location>
        <position position="711"/>
    </location>
    <ligand>
        <name>methylcob(III)alamin</name>
        <dbReference type="ChEBI" id="CHEBI:28115"/>
    </ligand>
</feature>
<comment type="pathway">
    <text evidence="4 21">Amino-acid biosynthesis; L-methionine biosynthesis via de novo pathway; L-methionine from L-homocysteine (MetH route): step 1/1.</text>
</comment>
<evidence type="ECO:0000256" key="8">
    <source>
        <dbReference type="ARBA" id="ARBA00022603"/>
    </source>
</evidence>
<dbReference type="NCBIfam" id="NF007024">
    <property type="entry name" value="PRK09490.1"/>
    <property type="match status" value="1"/>
</dbReference>
<dbReference type="InterPro" id="IPR004223">
    <property type="entry name" value="VitB12-dep_Met_synth_activ_dom"/>
</dbReference>
<feature type="binding site" evidence="23">
    <location>
        <begin position="1216"/>
        <end position="1217"/>
    </location>
    <ligand>
        <name>S-adenosyl-L-methionine</name>
        <dbReference type="ChEBI" id="CHEBI:59789"/>
    </ligand>
</feature>
<feature type="domain" description="Pterin-binding" evidence="26">
    <location>
        <begin position="371"/>
        <end position="632"/>
    </location>
</feature>
<reference evidence="30 31" key="1">
    <citation type="submission" date="2018-10" db="EMBL/GenBank/DDBJ databases">
        <title>Draft genome of Mycobacterium hodleri strain B.</title>
        <authorList>
            <person name="Amande T.J."/>
            <person name="Mcgenity T.J."/>
        </authorList>
    </citation>
    <scope>NUCLEOTIDE SEQUENCE [LARGE SCALE GENOMIC DNA]</scope>
    <source>
        <strain evidence="30 31">B</strain>
    </source>
</reference>
<evidence type="ECO:0000256" key="2">
    <source>
        <dbReference type="ARBA" id="ARBA00001947"/>
    </source>
</evidence>
<dbReference type="PANTHER" id="PTHR45833">
    <property type="entry name" value="METHIONINE SYNTHASE"/>
    <property type="match status" value="1"/>
</dbReference>
<dbReference type="InterPro" id="IPR036724">
    <property type="entry name" value="Cobalamin-bd_sf"/>
</dbReference>
<dbReference type="GO" id="GO:0032259">
    <property type="term" value="P:methylation"/>
    <property type="evidence" value="ECO:0007669"/>
    <property type="project" value="UniProtKB-KW"/>
</dbReference>
<evidence type="ECO:0000256" key="1">
    <source>
        <dbReference type="ARBA" id="ARBA00001700"/>
    </source>
</evidence>
<evidence type="ECO:0000256" key="4">
    <source>
        <dbReference type="ARBA" id="ARBA00005178"/>
    </source>
</evidence>
<evidence type="ECO:0000256" key="14">
    <source>
        <dbReference type="ARBA" id="ARBA00022737"/>
    </source>
</evidence>
<proteinExistence type="inferred from homology"/>
<dbReference type="NCBIfam" id="TIGR02082">
    <property type="entry name" value="metH"/>
    <property type="match status" value="1"/>
</dbReference>
<dbReference type="PROSITE" id="PS51337">
    <property type="entry name" value="B12_BINDING_NTER"/>
    <property type="match status" value="1"/>
</dbReference>
<evidence type="ECO:0000256" key="24">
    <source>
        <dbReference type="PROSITE-ProRule" id="PRU00333"/>
    </source>
</evidence>
<dbReference type="SUPFAM" id="SSF47644">
    <property type="entry name" value="Methionine synthase domain"/>
    <property type="match status" value="1"/>
</dbReference>
<dbReference type="InterPro" id="IPR036594">
    <property type="entry name" value="Meth_synthase_dom"/>
</dbReference>
<dbReference type="EC" id="2.1.1.13" evidence="6 20"/>
<dbReference type="InterPro" id="IPR003759">
    <property type="entry name" value="Cbl-bd_cap"/>
</dbReference>
<dbReference type="FunFam" id="3.20.20.330:FF:000001">
    <property type="entry name" value="Methionine synthase"/>
    <property type="match status" value="1"/>
</dbReference>